<dbReference type="AlphaFoldDB" id="A0A368VZT2"/>
<organism evidence="1 2">
    <name type="scientific">Paenibacillus prosopidis</name>
    <dbReference type="NCBI Taxonomy" id="630520"/>
    <lineage>
        <taxon>Bacteria</taxon>
        <taxon>Bacillati</taxon>
        <taxon>Bacillota</taxon>
        <taxon>Bacilli</taxon>
        <taxon>Bacillales</taxon>
        <taxon>Paenibacillaceae</taxon>
        <taxon>Paenibacillus</taxon>
    </lineage>
</organism>
<accession>A0A368VZT2</accession>
<evidence type="ECO:0000313" key="2">
    <source>
        <dbReference type="Proteomes" id="UP000252415"/>
    </source>
</evidence>
<protein>
    <submittedName>
        <fullName evidence="1">Uncharacterized protein</fullName>
    </submittedName>
</protein>
<gene>
    <name evidence="1" type="ORF">DFP97_107131</name>
</gene>
<dbReference type="RefSeq" id="WP_114380333.1">
    <property type="nucleotide sequence ID" value="NZ_QPJD01000007.1"/>
</dbReference>
<reference evidence="1 2" key="1">
    <citation type="submission" date="2018-07" db="EMBL/GenBank/DDBJ databases">
        <title>Genomic Encyclopedia of Type Strains, Phase III (KMG-III): the genomes of soil and plant-associated and newly described type strains.</title>
        <authorList>
            <person name="Whitman W."/>
        </authorList>
    </citation>
    <scope>NUCLEOTIDE SEQUENCE [LARGE SCALE GENOMIC DNA]</scope>
    <source>
        <strain evidence="1 2">CECT 7506</strain>
    </source>
</reference>
<dbReference type="EMBL" id="QPJD01000007">
    <property type="protein sequence ID" value="RCW47929.1"/>
    <property type="molecule type" value="Genomic_DNA"/>
</dbReference>
<name>A0A368VZT2_9BACL</name>
<comment type="caution">
    <text evidence="1">The sequence shown here is derived from an EMBL/GenBank/DDBJ whole genome shotgun (WGS) entry which is preliminary data.</text>
</comment>
<keyword evidence="2" id="KW-1185">Reference proteome</keyword>
<proteinExistence type="predicted"/>
<evidence type="ECO:0000313" key="1">
    <source>
        <dbReference type="EMBL" id="RCW47929.1"/>
    </source>
</evidence>
<dbReference type="OrthoDB" id="2667297at2"/>
<sequence length="185" mass="21571">MNIFERHRIKNSLRGCDYVLAADVIKEKFLDKSNESYGYLHKYIEVFLANPCLDHALKLIEQDSMMFFYFNGCKEDGLYKKQTNKIKMVTANESKKPVSDNILTMTNPKKTNFPNVISTLIYDCSEIENQIKEFQRLLNEGKDIEHNQRLLEHYKEGLREFEKAIKVLQKYDGLELGGKSVSSQT</sequence>
<dbReference type="Proteomes" id="UP000252415">
    <property type="component" value="Unassembled WGS sequence"/>
</dbReference>